<feature type="compositionally biased region" description="Acidic residues" evidence="3">
    <location>
        <begin position="80"/>
        <end position="104"/>
    </location>
</feature>
<feature type="region of interest" description="Disordered" evidence="3">
    <location>
        <begin position="121"/>
        <end position="143"/>
    </location>
</feature>
<dbReference type="STRING" id="2512241.A0A553HJ74"/>
<dbReference type="Proteomes" id="UP000319160">
    <property type="component" value="Unassembled WGS sequence"/>
</dbReference>
<dbReference type="GO" id="GO:0000785">
    <property type="term" value="C:chromatin"/>
    <property type="evidence" value="ECO:0007669"/>
    <property type="project" value="UniProtKB-ARBA"/>
</dbReference>
<accession>A0A553HJ74</accession>
<proteinExistence type="predicted"/>
<evidence type="ECO:0000256" key="3">
    <source>
        <dbReference type="SAM" id="MobiDB-lite"/>
    </source>
</evidence>
<sequence length="385" mass="43538">MAPRKKGNRGGKRAQPAAKAAKPTKIILVERAPAAAAQPPQPPQDATADVAQQASQPPVARDDGGGPGAPVAASVAHSDEGEEEQEQEQEQEQEEQEQAQEDPEQEDYYYRYQDDVQHDHDEHISRARSESTGTLPPPDSPVQLPVKRVSARIRLVKMQIERKVRLITEQKNIPKDSPMPEFPMKEWNVKLYILDQDGNKHPASCFHKVTYNLHPSFENPQQTFHDPPFTCTNEGWGEFEMSIDMYTTEKAKITIFHDLNFQSPEYKNDQTVVFKNPSQALIQALRETGPVGNDDDAKANKARKAADSKKRKFAFDYEKIGDALLKLGEDDLLHVIQMIHDNKSDDTVTNNDIERGEFSVDLFTMPEPLTKMIWDFLLEQKMVTP</sequence>
<feature type="compositionally biased region" description="Basic residues" evidence="3">
    <location>
        <begin position="1"/>
        <end position="12"/>
    </location>
</feature>
<dbReference type="InterPro" id="IPR038704">
    <property type="entry name" value="YEAST_sf"/>
</dbReference>
<evidence type="ECO:0000259" key="4">
    <source>
        <dbReference type="PROSITE" id="PS51037"/>
    </source>
</evidence>
<dbReference type="AlphaFoldDB" id="A0A553HJ74"/>
<comment type="subcellular location">
    <subcellularLocation>
        <location evidence="2">Nucleus</location>
    </subcellularLocation>
</comment>
<protein>
    <recommendedName>
        <fullName evidence="4">YEATS domain-containing protein</fullName>
    </recommendedName>
</protein>
<evidence type="ECO:0000313" key="5">
    <source>
        <dbReference type="EMBL" id="TRX88004.1"/>
    </source>
</evidence>
<name>A0A553HJ74_9PEZI</name>
<gene>
    <name evidence="5" type="ORF">FHL15_011106</name>
</gene>
<keyword evidence="6" id="KW-1185">Reference proteome</keyword>
<dbReference type="CDD" id="cd16905">
    <property type="entry name" value="YEATS_Taf14_like"/>
    <property type="match status" value="1"/>
</dbReference>
<evidence type="ECO:0000256" key="1">
    <source>
        <dbReference type="ARBA" id="ARBA00023242"/>
    </source>
</evidence>
<feature type="domain" description="YEATS" evidence="4">
    <location>
        <begin position="154"/>
        <end position="288"/>
    </location>
</feature>
<dbReference type="OrthoDB" id="1741717at2759"/>
<evidence type="ECO:0000313" key="6">
    <source>
        <dbReference type="Proteomes" id="UP000319160"/>
    </source>
</evidence>
<dbReference type="Gene3D" id="2.60.40.1970">
    <property type="entry name" value="YEATS domain"/>
    <property type="match status" value="1"/>
</dbReference>
<dbReference type="GO" id="GO:0005634">
    <property type="term" value="C:nucleus"/>
    <property type="evidence" value="ECO:0007669"/>
    <property type="project" value="UniProtKB-SubCell"/>
</dbReference>
<dbReference type="GO" id="GO:0006355">
    <property type="term" value="P:regulation of DNA-templated transcription"/>
    <property type="evidence" value="ECO:0007669"/>
    <property type="project" value="InterPro"/>
</dbReference>
<dbReference type="InterPro" id="IPR055129">
    <property type="entry name" value="YEATS_dom"/>
</dbReference>
<dbReference type="PROSITE" id="PS51037">
    <property type="entry name" value="YEATS"/>
    <property type="match status" value="1"/>
</dbReference>
<feature type="compositionally biased region" description="Low complexity" evidence="3">
    <location>
        <begin position="32"/>
        <end position="59"/>
    </location>
</feature>
<reference evidence="6" key="1">
    <citation type="submission" date="2019-06" db="EMBL/GenBank/DDBJ databases">
        <title>Draft genome sequence of the griseofulvin-producing fungus Xylaria cubensis strain G536.</title>
        <authorList>
            <person name="Mead M.E."/>
            <person name="Raja H.A."/>
            <person name="Steenwyk J.L."/>
            <person name="Knowles S.L."/>
            <person name="Oberlies N.H."/>
            <person name="Rokas A."/>
        </authorList>
    </citation>
    <scope>NUCLEOTIDE SEQUENCE [LARGE SCALE GENOMIC DNA]</scope>
    <source>
        <strain evidence="6">G536</strain>
    </source>
</reference>
<feature type="region of interest" description="Disordered" evidence="3">
    <location>
        <begin position="1"/>
        <end position="104"/>
    </location>
</feature>
<dbReference type="Pfam" id="PF03366">
    <property type="entry name" value="YEATS"/>
    <property type="match status" value="1"/>
</dbReference>
<comment type="caution">
    <text evidence="5">The sequence shown here is derived from an EMBL/GenBank/DDBJ whole genome shotgun (WGS) entry which is preliminary data.</text>
</comment>
<dbReference type="PANTHER" id="PTHR23195">
    <property type="entry name" value="YEATS DOMAIN"/>
    <property type="match status" value="1"/>
</dbReference>
<keyword evidence="1 2" id="KW-0539">Nucleus</keyword>
<feature type="compositionally biased region" description="Low complexity" evidence="3">
    <location>
        <begin position="13"/>
        <end position="23"/>
    </location>
</feature>
<organism evidence="5 6">
    <name type="scientific">Xylaria flabelliformis</name>
    <dbReference type="NCBI Taxonomy" id="2512241"/>
    <lineage>
        <taxon>Eukaryota</taxon>
        <taxon>Fungi</taxon>
        <taxon>Dikarya</taxon>
        <taxon>Ascomycota</taxon>
        <taxon>Pezizomycotina</taxon>
        <taxon>Sordariomycetes</taxon>
        <taxon>Xylariomycetidae</taxon>
        <taxon>Xylariales</taxon>
        <taxon>Xylariaceae</taxon>
        <taxon>Xylaria</taxon>
    </lineage>
</organism>
<dbReference type="InterPro" id="IPR005033">
    <property type="entry name" value="YEATS"/>
</dbReference>
<dbReference type="EMBL" id="VFLP01000104">
    <property type="protein sequence ID" value="TRX88004.1"/>
    <property type="molecule type" value="Genomic_DNA"/>
</dbReference>
<evidence type="ECO:0000256" key="2">
    <source>
        <dbReference type="PROSITE-ProRule" id="PRU00376"/>
    </source>
</evidence>